<evidence type="ECO:0000256" key="5">
    <source>
        <dbReference type="SAM" id="SignalP"/>
    </source>
</evidence>
<feature type="chain" id="PRO_5044321495" description="tRNA/rRNA methyltransferase SpoU type domain-containing protein" evidence="5">
    <location>
        <begin position="18"/>
        <end position="308"/>
    </location>
</feature>
<comment type="caution">
    <text evidence="7">The sequence shown here is derived from an EMBL/GenBank/DDBJ whole genome shotgun (WGS) entry which is preliminary data.</text>
</comment>
<evidence type="ECO:0000256" key="2">
    <source>
        <dbReference type="ARBA" id="ARBA00022603"/>
    </source>
</evidence>
<dbReference type="InterPro" id="IPR004384">
    <property type="entry name" value="RNA_MeTrfase_TrmJ/LasT"/>
</dbReference>
<evidence type="ECO:0000313" key="8">
    <source>
        <dbReference type="Proteomes" id="UP001515480"/>
    </source>
</evidence>
<feature type="signal peptide" evidence="5">
    <location>
        <begin position="1"/>
        <end position="17"/>
    </location>
</feature>
<evidence type="ECO:0000256" key="1">
    <source>
        <dbReference type="ARBA" id="ARBA00007228"/>
    </source>
</evidence>
<dbReference type="GO" id="GO:0005829">
    <property type="term" value="C:cytosol"/>
    <property type="evidence" value="ECO:0007669"/>
    <property type="project" value="TreeGrafter"/>
</dbReference>
<gene>
    <name evidence="7" type="ORF">AB1Y20_006614</name>
</gene>
<comment type="similarity">
    <text evidence="1">Belongs to the class IV-like SAM-binding methyltransferase superfamily. RNA methyltransferase TrmH family.</text>
</comment>
<evidence type="ECO:0000313" key="7">
    <source>
        <dbReference type="EMBL" id="KAL1510294.1"/>
    </source>
</evidence>
<protein>
    <recommendedName>
        <fullName evidence="6">tRNA/rRNA methyltransferase SpoU type domain-containing protein</fullName>
    </recommendedName>
</protein>
<dbReference type="CDD" id="cd18093">
    <property type="entry name" value="SpoU-like_TrmJ"/>
    <property type="match status" value="1"/>
</dbReference>
<dbReference type="Gene3D" id="3.40.1280.10">
    <property type="match status" value="1"/>
</dbReference>
<dbReference type="InterPro" id="IPR029028">
    <property type="entry name" value="Alpha/beta_knot_MTases"/>
</dbReference>
<keyword evidence="8" id="KW-1185">Reference proteome</keyword>
<dbReference type="SUPFAM" id="SSF75217">
    <property type="entry name" value="alpha/beta knot"/>
    <property type="match status" value="1"/>
</dbReference>
<dbReference type="Gene3D" id="1.10.8.590">
    <property type="match status" value="1"/>
</dbReference>
<evidence type="ECO:0000259" key="6">
    <source>
        <dbReference type="Pfam" id="PF00588"/>
    </source>
</evidence>
<accession>A0AB34IYW9</accession>
<dbReference type="InterPro" id="IPR029026">
    <property type="entry name" value="tRNA_m1G_MTases_N"/>
</dbReference>
<keyword evidence="5" id="KW-0732">Signal</keyword>
<proteinExistence type="inferred from homology"/>
<dbReference type="EMBL" id="JBGBPQ010000015">
    <property type="protein sequence ID" value="KAL1510294.1"/>
    <property type="molecule type" value="Genomic_DNA"/>
</dbReference>
<dbReference type="Pfam" id="PF00588">
    <property type="entry name" value="SpoU_methylase"/>
    <property type="match status" value="1"/>
</dbReference>
<organism evidence="7 8">
    <name type="scientific">Prymnesium parvum</name>
    <name type="common">Toxic golden alga</name>
    <dbReference type="NCBI Taxonomy" id="97485"/>
    <lineage>
        <taxon>Eukaryota</taxon>
        <taxon>Haptista</taxon>
        <taxon>Haptophyta</taxon>
        <taxon>Prymnesiophyceae</taxon>
        <taxon>Prymnesiales</taxon>
        <taxon>Prymnesiaceae</taxon>
        <taxon>Prymnesium</taxon>
    </lineage>
</organism>
<keyword evidence="2" id="KW-0489">Methyltransferase</keyword>
<dbReference type="InterPro" id="IPR001537">
    <property type="entry name" value="SpoU_MeTrfase"/>
</dbReference>
<dbReference type="PANTHER" id="PTHR42786:SF7">
    <property type="entry name" value="TRNA_RRNA METHYLTRANSFERASE SPOU TYPE DOMAIN-CONTAINING PROTEIN"/>
    <property type="match status" value="1"/>
</dbReference>
<reference evidence="7 8" key="1">
    <citation type="journal article" date="2024" name="Science">
        <title>Giant polyketide synthase enzymes in the biosynthesis of giant marine polyether toxins.</title>
        <authorList>
            <person name="Fallon T.R."/>
            <person name="Shende V.V."/>
            <person name="Wierzbicki I.H."/>
            <person name="Pendleton A.L."/>
            <person name="Watervoot N.F."/>
            <person name="Auber R.P."/>
            <person name="Gonzalez D.J."/>
            <person name="Wisecaver J.H."/>
            <person name="Moore B.S."/>
        </authorList>
    </citation>
    <scope>NUCLEOTIDE SEQUENCE [LARGE SCALE GENOMIC DNA]</scope>
    <source>
        <strain evidence="7 8">12B1</strain>
    </source>
</reference>
<dbReference type="GO" id="GO:0008173">
    <property type="term" value="F:RNA methyltransferase activity"/>
    <property type="evidence" value="ECO:0007669"/>
    <property type="project" value="InterPro"/>
</dbReference>
<name>A0AB34IYW9_PRYPA</name>
<dbReference type="AlphaFoldDB" id="A0AB34IYW9"/>
<keyword evidence="4" id="KW-0949">S-adenosyl-L-methionine</keyword>
<sequence length="308" mass="32517">MLMPTLPLLLLLCEARAFSPGTPEASLPKSARPLAPTKAEAVRLARLRPLHPAVLLVRTFDAPNVGAAARAMLNFGLCDLRLAAPECDWTCEAAVLRASGAAPLLHAARRFDGVAEATRDAGLVLATTARPRDLRLPVLSPRAAAARAAEAAARGERVCFMFGSEKNGLSNEELRVAHALVAIPTDPNFSSLNLAQAVLLTAYEWALARPEAIDAPVEPEAKLAVGSQLQSLLGVTEAALWRTGFFGGGRRVEEADAAAAARARAAMDKLRCVLMRSQPSESEVGLLQGALRSLLHPKNAVAAEPRGP</sequence>
<evidence type="ECO:0000256" key="4">
    <source>
        <dbReference type="ARBA" id="ARBA00022691"/>
    </source>
</evidence>
<dbReference type="PANTHER" id="PTHR42786">
    <property type="entry name" value="TRNA/RRNA METHYLTRANSFERASE"/>
    <property type="match status" value="1"/>
</dbReference>
<feature type="domain" description="tRNA/rRNA methyltransferase SpoU type" evidence="6">
    <location>
        <begin position="53"/>
        <end position="203"/>
    </location>
</feature>
<dbReference type="GO" id="GO:0002128">
    <property type="term" value="P:tRNA nucleoside ribose methylation"/>
    <property type="evidence" value="ECO:0007669"/>
    <property type="project" value="TreeGrafter"/>
</dbReference>
<keyword evidence="3" id="KW-0808">Transferase</keyword>
<dbReference type="GO" id="GO:0003723">
    <property type="term" value="F:RNA binding"/>
    <property type="evidence" value="ECO:0007669"/>
    <property type="project" value="InterPro"/>
</dbReference>
<dbReference type="Proteomes" id="UP001515480">
    <property type="component" value="Unassembled WGS sequence"/>
</dbReference>
<evidence type="ECO:0000256" key="3">
    <source>
        <dbReference type="ARBA" id="ARBA00022679"/>
    </source>
</evidence>